<feature type="transmembrane region" description="Helical" evidence="13">
    <location>
        <begin position="103"/>
        <end position="125"/>
    </location>
</feature>
<dbReference type="EC" id="7.1.1.9" evidence="4"/>
<evidence type="ECO:0000256" key="4">
    <source>
        <dbReference type="ARBA" id="ARBA00012949"/>
    </source>
</evidence>
<dbReference type="PIRSF" id="PIRSF017385">
    <property type="entry name" value="CtaF"/>
    <property type="match status" value="1"/>
</dbReference>
<dbReference type="EMBL" id="BAAAYL010000001">
    <property type="protein sequence ID" value="GAA3367669.1"/>
    <property type="molecule type" value="Genomic_DNA"/>
</dbReference>
<keyword evidence="8 13" id="KW-1133">Transmembrane helix</keyword>
<keyword evidence="7" id="KW-1278">Translocase</keyword>
<evidence type="ECO:0000256" key="9">
    <source>
        <dbReference type="ARBA" id="ARBA00023136"/>
    </source>
</evidence>
<protein>
    <recommendedName>
        <fullName evidence="4">cytochrome-c oxidase</fullName>
        <ecNumber evidence="4">7.1.1.9</ecNumber>
    </recommendedName>
    <alternativeName>
        <fullName evidence="11">Cytochrome aa3 subunit 4</fullName>
    </alternativeName>
    <alternativeName>
        <fullName evidence="10">Cytochrome c oxidase polypeptide IV</fullName>
    </alternativeName>
</protein>
<evidence type="ECO:0000256" key="13">
    <source>
        <dbReference type="SAM" id="Phobius"/>
    </source>
</evidence>
<sequence>MRTEAWLFAGVAWFFLVTDVLYAAWSRDPAGTAALTVAFLMATLVSYFFAVTYRRRGLRPEDRKNGEVHDRAGPVDFFPPHSVLPVCTAFGAAVLALGVVFGLWLAVIGVGIVAGGVAGMAFEFLGHD</sequence>
<dbReference type="Proteomes" id="UP001499990">
    <property type="component" value="Unassembled WGS sequence"/>
</dbReference>
<evidence type="ECO:0000313" key="14">
    <source>
        <dbReference type="EMBL" id="GAA3367669.1"/>
    </source>
</evidence>
<comment type="similarity">
    <text evidence="3">Belongs to the cytochrome c oxidase bacterial subunit CtaF family.</text>
</comment>
<comment type="catalytic activity">
    <reaction evidence="12">
        <text>4 Fe(II)-[cytochrome c] + O2 + 8 H(+)(in) = 4 Fe(III)-[cytochrome c] + 2 H2O + 4 H(+)(out)</text>
        <dbReference type="Rhea" id="RHEA:11436"/>
        <dbReference type="Rhea" id="RHEA-COMP:10350"/>
        <dbReference type="Rhea" id="RHEA-COMP:14399"/>
        <dbReference type="ChEBI" id="CHEBI:15377"/>
        <dbReference type="ChEBI" id="CHEBI:15378"/>
        <dbReference type="ChEBI" id="CHEBI:15379"/>
        <dbReference type="ChEBI" id="CHEBI:29033"/>
        <dbReference type="ChEBI" id="CHEBI:29034"/>
        <dbReference type="EC" id="7.1.1.9"/>
    </reaction>
</comment>
<evidence type="ECO:0000313" key="16">
    <source>
        <dbReference type="Proteomes" id="UP001499990"/>
    </source>
</evidence>
<evidence type="ECO:0000313" key="15">
    <source>
        <dbReference type="EMBL" id="GAA3380036.1"/>
    </source>
</evidence>
<proteinExistence type="inferred from homology"/>
<reference evidence="16" key="2">
    <citation type="journal article" date="2019" name="Int. J. Syst. Evol. Microbiol.">
        <title>The Global Catalogue of Microorganisms (GCM) 10K type strain sequencing project: providing services to taxonomists for standard genome sequencing and annotation.</title>
        <authorList>
            <consortium name="The Broad Institute Genomics Platform"/>
            <consortium name="The Broad Institute Genome Sequencing Center for Infectious Disease"/>
            <person name="Wu L."/>
            <person name="Ma J."/>
        </authorList>
    </citation>
    <scope>NUCLEOTIDE SEQUENCE [LARGE SCALE GENOMIC DNA]</scope>
    <source>
        <strain evidence="16">JCM 9651</strain>
    </source>
</reference>
<dbReference type="Pfam" id="PF12270">
    <property type="entry name" value="Cyt_c_ox_IV"/>
    <property type="match status" value="1"/>
</dbReference>
<keyword evidence="9 13" id="KW-0472">Membrane</keyword>
<evidence type="ECO:0000256" key="8">
    <source>
        <dbReference type="ARBA" id="ARBA00022989"/>
    </source>
</evidence>
<evidence type="ECO:0000256" key="5">
    <source>
        <dbReference type="ARBA" id="ARBA00022475"/>
    </source>
</evidence>
<evidence type="ECO:0000256" key="1">
    <source>
        <dbReference type="ARBA" id="ARBA00002536"/>
    </source>
</evidence>
<name>A0ABP6S447_9ACTN</name>
<accession>A0ABP6S447</accession>
<comment type="caution">
    <text evidence="14">The sequence shown here is derived from an EMBL/GenBank/DDBJ whole genome shotgun (WGS) entry which is preliminary data.</text>
</comment>
<comment type="function">
    <text evidence="1">Part of cytochrome c oxidase, its function is unknown.</text>
</comment>
<keyword evidence="16" id="KW-1185">Reference proteome</keyword>
<dbReference type="EMBL" id="BAAAYL010000001">
    <property type="protein sequence ID" value="GAA3380036.1"/>
    <property type="molecule type" value="Genomic_DNA"/>
</dbReference>
<evidence type="ECO:0000256" key="6">
    <source>
        <dbReference type="ARBA" id="ARBA00022692"/>
    </source>
</evidence>
<dbReference type="InterPro" id="IPR021050">
    <property type="entry name" value="Cyt_c_oxidase_su4_actinobac"/>
</dbReference>
<evidence type="ECO:0000256" key="12">
    <source>
        <dbReference type="ARBA" id="ARBA00047816"/>
    </source>
</evidence>
<organism evidence="14 16">
    <name type="scientific">Streptomyces sannanensis</name>
    <dbReference type="NCBI Taxonomy" id="285536"/>
    <lineage>
        <taxon>Bacteria</taxon>
        <taxon>Bacillati</taxon>
        <taxon>Actinomycetota</taxon>
        <taxon>Actinomycetes</taxon>
        <taxon>Kitasatosporales</taxon>
        <taxon>Streptomycetaceae</taxon>
        <taxon>Streptomyces</taxon>
    </lineage>
</organism>
<evidence type="ECO:0000256" key="11">
    <source>
        <dbReference type="ARBA" id="ARBA00031401"/>
    </source>
</evidence>
<evidence type="ECO:0000256" key="10">
    <source>
        <dbReference type="ARBA" id="ARBA00031366"/>
    </source>
</evidence>
<evidence type="ECO:0000256" key="7">
    <source>
        <dbReference type="ARBA" id="ARBA00022967"/>
    </source>
</evidence>
<keyword evidence="6 13" id="KW-0812">Transmembrane</keyword>
<dbReference type="RefSeq" id="WP_345033931.1">
    <property type="nucleotide sequence ID" value="NZ_BAAAYL010000001.1"/>
</dbReference>
<comment type="subcellular location">
    <subcellularLocation>
        <location evidence="2">Cell membrane</location>
        <topology evidence="2">Multi-pass membrane protein</topology>
    </subcellularLocation>
</comment>
<gene>
    <name evidence="14" type="ORF">GCM10020367_02840</name>
    <name evidence="15" type="ORF">GCM10020367_66000</name>
</gene>
<keyword evidence="5" id="KW-1003">Cell membrane</keyword>
<evidence type="ECO:0000256" key="2">
    <source>
        <dbReference type="ARBA" id="ARBA00004651"/>
    </source>
</evidence>
<feature type="transmembrane region" description="Helical" evidence="13">
    <location>
        <begin position="33"/>
        <end position="53"/>
    </location>
</feature>
<evidence type="ECO:0000256" key="3">
    <source>
        <dbReference type="ARBA" id="ARBA00006870"/>
    </source>
</evidence>
<reference evidence="14" key="1">
    <citation type="journal article" date="2014" name="Int. J. Syst. Evol. Microbiol.">
        <title>Complete genome of a new Firmicutes species belonging to the dominant human colonic microbiota ('Ruminococcus bicirculans') reveals two chromosomes and a selective capacity to utilize plant glucans.</title>
        <authorList>
            <consortium name="NISC Comparative Sequencing Program"/>
            <person name="Wegmann U."/>
            <person name="Louis P."/>
            <person name="Goesmann A."/>
            <person name="Henrissat B."/>
            <person name="Duncan S.H."/>
            <person name="Flint H.J."/>
        </authorList>
    </citation>
    <scope>NUCLEOTIDE SEQUENCE</scope>
    <source>
        <strain evidence="14">JCM 9651</strain>
    </source>
</reference>
<reference evidence="14" key="3">
    <citation type="submission" date="2023-12" db="EMBL/GenBank/DDBJ databases">
        <authorList>
            <person name="Sun Q."/>
            <person name="Inoue M."/>
        </authorList>
    </citation>
    <scope>NUCLEOTIDE SEQUENCE</scope>
    <source>
        <strain evidence="14">JCM 9651</strain>
    </source>
</reference>